<evidence type="ECO:0008006" key="5">
    <source>
        <dbReference type="Google" id="ProtNLM"/>
    </source>
</evidence>
<dbReference type="Proteomes" id="UP000184275">
    <property type="component" value="Unassembled WGS sequence"/>
</dbReference>
<dbReference type="Gene3D" id="3.40.50.1010">
    <property type="entry name" value="5'-nuclease"/>
    <property type="match status" value="1"/>
</dbReference>
<dbReference type="AlphaFoldDB" id="A0A1M6S8K9"/>
<dbReference type="InterPro" id="IPR029060">
    <property type="entry name" value="PIN-like_dom_sf"/>
</dbReference>
<dbReference type="RefSeq" id="WP_073302953.1">
    <property type="nucleotide sequence ID" value="NZ_FRAW01000005.1"/>
</dbReference>
<dbReference type="EMBL" id="FRAW01000005">
    <property type="protein sequence ID" value="SHK40858.1"/>
    <property type="molecule type" value="Genomic_DNA"/>
</dbReference>
<reference evidence="3" key="1">
    <citation type="submission" date="2016-11" db="EMBL/GenBank/DDBJ databases">
        <authorList>
            <person name="Varghese N."/>
            <person name="Submissions S."/>
        </authorList>
    </citation>
    <scope>NUCLEOTIDE SEQUENCE [LARGE SCALE GENOMIC DNA]</scope>
    <source>
        <strain evidence="3">UWOS</strain>
    </source>
</reference>
<accession>A0A1M6S8K9</accession>
<dbReference type="STRING" id="28122.SAMN02745108_00224"/>
<proteinExistence type="predicted"/>
<sequence>MKKRILIDANLIRDMLSVCSLKAMLSMECDFCTIDGVLRELKKVVVSEVFNRIRNFNKLNIVDLEDSLADDVLSFHESLSNKLTYTESSIIFYAKKNDCVILSSDWNFLNIAKQYVPKVYNLLQVFEGMARKKVLDYSQAAEFLEDILETNHCLPKEECESVLKKWKSK</sequence>
<evidence type="ECO:0000313" key="2">
    <source>
        <dbReference type="EMBL" id="SJZ35281.1"/>
    </source>
</evidence>
<reference evidence="2 4" key="3">
    <citation type="submission" date="2017-02" db="EMBL/GenBank/DDBJ databases">
        <authorList>
            <person name="Peterson S.W."/>
        </authorList>
    </citation>
    <scope>NUCLEOTIDE SEQUENCE [LARGE SCALE GENOMIC DNA]</scope>
    <source>
        <strain evidence="2 4">ATCC 43854</strain>
    </source>
</reference>
<keyword evidence="3" id="KW-1185">Reference proteome</keyword>
<dbReference type="SUPFAM" id="SSF88723">
    <property type="entry name" value="PIN domain-like"/>
    <property type="match status" value="1"/>
</dbReference>
<evidence type="ECO:0000313" key="4">
    <source>
        <dbReference type="Proteomes" id="UP000190449"/>
    </source>
</evidence>
<name>A0A1M6S8K9_9BACT</name>
<organism evidence="1 3">
    <name type="scientific">Fibrobacter intestinalis</name>
    <dbReference type="NCBI Taxonomy" id="28122"/>
    <lineage>
        <taxon>Bacteria</taxon>
        <taxon>Pseudomonadati</taxon>
        <taxon>Fibrobacterota</taxon>
        <taxon>Fibrobacteria</taxon>
        <taxon>Fibrobacterales</taxon>
        <taxon>Fibrobacteraceae</taxon>
        <taxon>Fibrobacter</taxon>
    </lineage>
</organism>
<gene>
    <name evidence="2" type="ORF">SAMN02745108_00224</name>
    <name evidence="1" type="ORF">SAMN05720469_10573</name>
</gene>
<protein>
    <recommendedName>
        <fullName evidence="5">PIN domain-containing protein</fullName>
    </recommendedName>
</protein>
<dbReference type="Proteomes" id="UP000190449">
    <property type="component" value="Unassembled WGS sequence"/>
</dbReference>
<dbReference type="EMBL" id="FUWU01000002">
    <property type="protein sequence ID" value="SJZ35281.1"/>
    <property type="molecule type" value="Genomic_DNA"/>
</dbReference>
<accession>A0A1T4JYM5</accession>
<reference evidence="1" key="2">
    <citation type="submission" date="2016-11" db="EMBL/GenBank/DDBJ databases">
        <authorList>
            <person name="Jaros S."/>
            <person name="Januszkiewicz K."/>
            <person name="Wedrychowicz H."/>
        </authorList>
    </citation>
    <scope>NUCLEOTIDE SEQUENCE [LARGE SCALE GENOMIC DNA]</scope>
    <source>
        <strain evidence="1">UWOS</strain>
    </source>
</reference>
<evidence type="ECO:0000313" key="3">
    <source>
        <dbReference type="Proteomes" id="UP000184275"/>
    </source>
</evidence>
<evidence type="ECO:0000313" key="1">
    <source>
        <dbReference type="EMBL" id="SHK40858.1"/>
    </source>
</evidence>